<evidence type="ECO:0000256" key="3">
    <source>
        <dbReference type="ARBA" id="ARBA00022692"/>
    </source>
</evidence>
<evidence type="ECO:0000313" key="9">
    <source>
        <dbReference type="Proteomes" id="UP001139409"/>
    </source>
</evidence>
<evidence type="ECO:0000256" key="6">
    <source>
        <dbReference type="SAM" id="Phobius"/>
    </source>
</evidence>
<evidence type="ECO:0000256" key="1">
    <source>
        <dbReference type="ARBA" id="ARBA00004651"/>
    </source>
</evidence>
<dbReference type="PANTHER" id="PTHR30294:SF29">
    <property type="entry name" value="MULTIDRUG ABC TRANSPORTER PERMEASE YBHS-RELATED"/>
    <property type="match status" value="1"/>
</dbReference>
<comment type="caution">
    <text evidence="8">The sequence shown here is derived from an EMBL/GenBank/DDBJ whole genome shotgun (WGS) entry which is preliminary data.</text>
</comment>
<organism evidence="8 9">
    <name type="scientific">Fulvivirga sedimenti</name>
    <dbReference type="NCBI Taxonomy" id="2879465"/>
    <lineage>
        <taxon>Bacteria</taxon>
        <taxon>Pseudomonadati</taxon>
        <taxon>Bacteroidota</taxon>
        <taxon>Cytophagia</taxon>
        <taxon>Cytophagales</taxon>
        <taxon>Fulvivirgaceae</taxon>
        <taxon>Fulvivirga</taxon>
    </lineage>
</organism>
<dbReference type="GO" id="GO:0140359">
    <property type="term" value="F:ABC-type transporter activity"/>
    <property type="evidence" value="ECO:0007669"/>
    <property type="project" value="InterPro"/>
</dbReference>
<dbReference type="GO" id="GO:0005886">
    <property type="term" value="C:plasma membrane"/>
    <property type="evidence" value="ECO:0007669"/>
    <property type="project" value="UniProtKB-SubCell"/>
</dbReference>
<dbReference type="Proteomes" id="UP001139409">
    <property type="component" value="Unassembled WGS sequence"/>
</dbReference>
<dbReference type="InterPro" id="IPR051449">
    <property type="entry name" value="ABC-2_transporter_component"/>
</dbReference>
<dbReference type="Gene3D" id="3.40.190.10">
    <property type="entry name" value="Periplasmic binding protein-like II"/>
    <property type="match status" value="1"/>
</dbReference>
<accession>A0A9X1L2G5</accession>
<feature type="transmembrane region" description="Helical" evidence="6">
    <location>
        <begin position="297"/>
        <end position="320"/>
    </location>
</feature>
<protein>
    <submittedName>
        <fullName evidence="8">ABC transporter permease</fullName>
    </submittedName>
</protein>
<dbReference type="Pfam" id="PF12698">
    <property type="entry name" value="ABC2_membrane_3"/>
    <property type="match status" value="1"/>
</dbReference>
<sequence length="431" mass="47868">MNKIFLIIQREFSSRVKKKSFLLTTLLVPILFPSIIGLIVYFSQNERDKAAAETIYVLDESGNFNFNNEEGVTKYVEIEGTLESARTAFLESDAYALLYIPEYDFESPDGFEFFTQSSAKDPVVSAVENRLESMVKNQRLANYQIDEATLKKLNVNVSLSPLNISEGEGTRSNAKINIAIGYLTGFLIYMFMFAYGGQVMQGVIEEKSNKIVEIIISTVRPFQLMLGKILGIALVGLTQVTIWIVLMWAVWTGVMFFLGPDSMPDAGGMNSAQIAEAASSQSNEILQVIESIPFVKIILLFIFYFLGGYLLYGALFAAVGSAVDSPSEAQQFMLPIMLPLIVGFVGMSTILDNPDSSLGFWLSMIPFTSPIAMMGRIGYDVPLWQLLLSMALLIAGFIGTTWLAGRIYRIGILMHGTKVNYKVLAKWLTMK</sequence>
<feature type="transmembrane region" description="Helical" evidence="6">
    <location>
        <begin position="240"/>
        <end position="259"/>
    </location>
</feature>
<feature type="transmembrane region" description="Helical" evidence="6">
    <location>
        <begin position="332"/>
        <end position="351"/>
    </location>
</feature>
<evidence type="ECO:0000259" key="7">
    <source>
        <dbReference type="Pfam" id="PF12698"/>
    </source>
</evidence>
<feature type="transmembrane region" description="Helical" evidence="6">
    <location>
        <begin position="21"/>
        <end position="42"/>
    </location>
</feature>
<feature type="transmembrane region" description="Helical" evidence="6">
    <location>
        <begin position="179"/>
        <end position="199"/>
    </location>
</feature>
<feature type="domain" description="ABC-2 type transporter transmembrane" evidence="7">
    <location>
        <begin position="19"/>
        <end position="404"/>
    </location>
</feature>
<evidence type="ECO:0000256" key="2">
    <source>
        <dbReference type="ARBA" id="ARBA00022475"/>
    </source>
</evidence>
<keyword evidence="5 6" id="KW-0472">Membrane</keyword>
<dbReference type="PANTHER" id="PTHR30294">
    <property type="entry name" value="MEMBRANE COMPONENT OF ABC TRANSPORTER YHHJ-RELATED"/>
    <property type="match status" value="1"/>
</dbReference>
<dbReference type="AlphaFoldDB" id="A0A9X1L2G5"/>
<keyword evidence="9" id="KW-1185">Reference proteome</keyword>
<proteinExistence type="predicted"/>
<dbReference type="SUPFAM" id="SSF53850">
    <property type="entry name" value="Periplasmic binding protein-like II"/>
    <property type="match status" value="1"/>
</dbReference>
<dbReference type="RefSeq" id="WP_225699021.1">
    <property type="nucleotide sequence ID" value="NZ_JAIXNE010000005.1"/>
</dbReference>
<dbReference type="InterPro" id="IPR013525">
    <property type="entry name" value="ABC2_TM"/>
</dbReference>
<evidence type="ECO:0000256" key="4">
    <source>
        <dbReference type="ARBA" id="ARBA00022989"/>
    </source>
</evidence>
<evidence type="ECO:0000313" key="8">
    <source>
        <dbReference type="EMBL" id="MCA6078166.1"/>
    </source>
</evidence>
<gene>
    <name evidence="8" type="ORF">LDX50_25060</name>
</gene>
<keyword evidence="3 6" id="KW-0812">Transmembrane</keyword>
<keyword evidence="4 6" id="KW-1133">Transmembrane helix</keyword>
<name>A0A9X1L2G5_9BACT</name>
<keyword evidence="2" id="KW-1003">Cell membrane</keyword>
<comment type="subcellular location">
    <subcellularLocation>
        <location evidence="1">Cell membrane</location>
        <topology evidence="1">Multi-pass membrane protein</topology>
    </subcellularLocation>
</comment>
<feature type="transmembrane region" description="Helical" evidence="6">
    <location>
        <begin position="383"/>
        <end position="404"/>
    </location>
</feature>
<dbReference type="EMBL" id="JAIXNE010000005">
    <property type="protein sequence ID" value="MCA6078166.1"/>
    <property type="molecule type" value="Genomic_DNA"/>
</dbReference>
<reference evidence="8" key="1">
    <citation type="submission" date="2021-09" db="EMBL/GenBank/DDBJ databases">
        <title>Fulvivirga sp. isolated from coastal sediment.</title>
        <authorList>
            <person name="Yu H."/>
        </authorList>
    </citation>
    <scope>NUCLEOTIDE SEQUENCE</scope>
    <source>
        <strain evidence="8">1062</strain>
    </source>
</reference>
<evidence type="ECO:0000256" key="5">
    <source>
        <dbReference type="ARBA" id="ARBA00023136"/>
    </source>
</evidence>
<feature type="transmembrane region" description="Helical" evidence="6">
    <location>
        <begin position="358"/>
        <end position="377"/>
    </location>
</feature>